<dbReference type="AlphaFoldDB" id="A0A506V9T3"/>
<dbReference type="GO" id="GO:0008559">
    <property type="term" value="F:ABC-type xenobiotic transporter activity"/>
    <property type="evidence" value="ECO:0007669"/>
    <property type="project" value="UniProtKB-EC"/>
</dbReference>
<keyword evidence="6 12" id="KW-0812">Transmembrane</keyword>
<dbReference type="SMART" id="SM00382">
    <property type="entry name" value="AAA"/>
    <property type="match status" value="1"/>
</dbReference>
<comment type="caution">
    <text evidence="15">The sequence shown here is derived from an EMBL/GenBank/DDBJ whole genome shotgun (WGS) entry which is preliminary data.</text>
</comment>
<keyword evidence="9 12" id="KW-1133">Transmembrane helix</keyword>
<comment type="similarity">
    <text evidence="2">Belongs to the ABC transporter superfamily. Drug exporter-2 (TC 3.A.1.117) family.</text>
</comment>
<dbReference type="RefSeq" id="WP_141175975.1">
    <property type="nucleotide sequence ID" value="NZ_JBHUFX010000005.1"/>
</dbReference>
<evidence type="ECO:0000256" key="1">
    <source>
        <dbReference type="ARBA" id="ARBA00004651"/>
    </source>
</evidence>
<evidence type="ECO:0000256" key="12">
    <source>
        <dbReference type="SAM" id="Phobius"/>
    </source>
</evidence>
<feature type="domain" description="ABC transmembrane type-1" evidence="14">
    <location>
        <begin position="29"/>
        <end position="326"/>
    </location>
</feature>
<dbReference type="SUPFAM" id="SSF90123">
    <property type="entry name" value="ABC transporter transmembrane region"/>
    <property type="match status" value="1"/>
</dbReference>
<dbReference type="FunFam" id="3.40.50.300:FF:000221">
    <property type="entry name" value="Multidrug ABC transporter ATP-binding protein"/>
    <property type="match status" value="1"/>
</dbReference>
<dbReference type="InterPro" id="IPR039421">
    <property type="entry name" value="Type_1_exporter"/>
</dbReference>
<evidence type="ECO:0000313" key="15">
    <source>
        <dbReference type="EMBL" id="TPW42272.1"/>
    </source>
</evidence>
<dbReference type="InterPro" id="IPR003439">
    <property type="entry name" value="ABC_transporter-like_ATP-bd"/>
</dbReference>
<dbReference type="Pfam" id="PF00005">
    <property type="entry name" value="ABC_tran"/>
    <property type="match status" value="1"/>
</dbReference>
<evidence type="ECO:0000256" key="11">
    <source>
        <dbReference type="ARBA" id="ARBA00034018"/>
    </source>
</evidence>
<dbReference type="Gene3D" id="3.40.50.300">
    <property type="entry name" value="P-loop containing nucleotide triphosphate hydrolases"/>
    <property type="match status" value="1"/>
</dbReference>
<evidence type="ECO:0000259" key="13">
    <source>
        <dbReference type="PROSITE" id="PS50893"/>
    </source>
</evidence>
<evidence type="ECO:0000256" key="3">
    <source>
        <dbReference type="ARBA" id="ARBA00012191"/>
    </source>
</evidence>
<evidence type="ECO:0000256" key="9">
    <source>
        <dbReference type="ARBA" id="ARBA00022989"/>
    </source>
</evidence>
<evidence type="ECO:0000256" key="5">
    <source>
        <dbReference type="ARBA" id="ARBA00022475"/>
    </source>
</evidence>
<comment type="subcellular location">
    <subcellularLocation>
        <location evidence="1">Cell membrane</location>
        <topology evidence="1">Multi-pass membrane protein</topology>
    </subcellularLocation>
</comment>
<organism evidence="15 16">
    <name type="scientific">Mixta tenebrionis</name>
    <dbReference type="NCBI Taxonomy" id="2562439"/>
    <lineage>
        <taxon>Bacteria</taxon>
        <taxon>Pseudomonadati</taxon>
        <taxon>Pseudomonadota</taxon>
        <taxon>Gammaproteobacteria</taxon>
        <taxon>Enterobacterales</taxon>
        <taxon>Erwiniaceae</taxon>
        <taxon>Mixta</taxon>
    </lineage>
</organism>
<dbReference type="OrthoDB" id="9806127at2"/>
<accession>A0A506V9T3</accession>
<reference evidence="15 16" key="1">
    <citation type="submission" date="2019-06" db="EMBL/GenBank/DDBJ databases">
        <authorList>
            <person name="Yang Y."/>
        </authorList>
    </citation>
    <scope>NUCLEOTIDE SEQUENCE [LARGE SCALE GENOMIC DNA]</scope>
    <source>
        <strain evidence="15 16">BIT-26</strain>
    </source>
</reference>
<keyword evidence="16" id="KW-1185">Reference proteome</keyword>
<comment type="catalytic activity">
    <reaction evidence="11">
        <text>ATP + H2O + xenobioticSide 1 = ADP + phosphate + xenobioticSide 2.</text>
        <dbReference type="EC" id="7.6.2.2"/>
    </reaction>
</comment>
<dbReference type="GO" id="GO:0005524">
    <property type="term" value="F:ATP binding"/>
    <property type="evidence" value="ECO:0007669"/>
    <property type="project" value="UniProtKB-KW"/>
</dbReference>
<proteinExistence type="inferred from homology"/>
<sequence length="617" mass="68592">MQEKSPDDKLSLLRIFLPYLRQQRGRLCGAFLALLLSALIRLLEPWPLSFAIDLIMEALSGDKIHSRIAAIAQWDVSAWLWFCGASVLVIAALKAAIGYWSTIGLAVAGSHVLSAVRRDLFAHLLRLPLSFHRRYKTGDLTIRLSNDIGMLREVAVTALMPLLSSIIVLIGMFSVMLFLDWKLTLIALLPMPLLLWSSRRSGKKIRDVSRVQRKREGQLAAKVAEYMSGIATVQALSLEELTQRSFNGNDGQSLQHNVQAKRLSAGLERKTELLIAFATAIVLLNGAHDVLFNRMSPGELLIFLSYLKNAFRPIREYAKYTGRLAKALTAAERITELLRQPPEIIDRPDALTLPATPVTIRWENVWFSYRESAPEQAVLRGISFTIPAGKSVAVVGPSGAGKSTLSRLLLRLCTPDSGSITFDGRDISQFSVSSIRQQTGYVPQENLLFGLSVRENIVLAAHQPVSDEELIAAARLVNAHDFIMQLPHGYDTVLSEFGATLSGGQRQRIGLARAALRQTPFLILDEPSAGLDSKNEHEVNQALLQLMRQRTTLTITHNLALAAKAWRILLIHEGKIAEQGTHEELLQQHGRYAEMWQLQQQPAPDAAKKARNEHEYA</sequence>
<dbReference type="GO" id="GO:0016887">
    <property type="term" value="F:ATP hydrolysis activity"/>
    <property type="evidence" value="ECO:0007669"/>
    <property type="project" value="InterPro"/>
</dbReference>
<dbReference type="Pfam" id="PF00664">
    <property type="entry name" value="ABC_membrane"/>
    <property type="match status" value="1"/>
</dbReference>
<evidence type="ECO:0000256" key="4">
    <source>
        <dbReference type="ARBA" id="ARBA00022448"/>
    </source>
</evidence>
<dbReference type="PANTHER" id="PTHR24221">
    <property type="entry name" value="ATP-BINDING CASSETTE SUB-FAMILY B"/>
    <property type="match status" value="1"/>
</dbReference>
<keyword evidence="10 12" id="KW-0472">Membrane</keyword>
<dbReference type="SUPFAM" id="SSF52540">
    <property type="entry name" value="P-loop containing nucleoside triphosphate hydrolases"/>
    <property type="match status" value="1"/>
</dbReference>
<dbReference type="CDD" id="cd18564">
    <property type="entry name" value="ABC_6TM_exporter_like"/>
    <property type="match status" value="1"/>
</dbReference>
<gene>
    <name evidence="15" type="ORF">FKM52_09555</name>
</gene>
<evidence type="ECO:0000256" key="2">
    <source>
        <dbReference type="ARBA" id="ARBA00006526"/>
    </source>
</evidence>
<dbReference type="GO" id="GO:0034040">
    <property type="term" value="F:ATPase-coupled lipid transmembrane transporter activity"/>
    <property type="evidence" value="ECO:0007669"/>
    <property type="project" value="TreeGrafter"/>
</dbReference>
<evidence type="ECO:0000256" key="7">
    <source>
        <dbReference type="ARBA" id="ARBA00022741"/>
    </source>
</evidence>
<keyword evidence="5" id="KW-1003">Cell membrane</keyword>
<feature type="transmembrane region" description="Helical" evidence="12">
    <location>
        <begin position="79"/>
        <end position="108"/>
    </location>
</feature>
<dbReference type="PROSITE" id="PS50893">
    <property type="entry name" value="ABC_TRANSPORTER_2"/>
    <property type="match status" value="1"/>
</dbReference>
<dbReference type="GO" id="GO:0005886">
    <property type="term" value="C:plasma membrane"/>
    <property type="evidence" value="ECO:0007669"/>
    <property type="project" value="UniProtKB-SubCell"/>
</dbReference>
<protein>
    <recommendedName>
        <fullName evidence="3">ABC-type xenobiotic transporter</fullName>
        <ecNumber evidence="3">7.6.2.2</ecNumber>
    </recommendedName>
</protein>
<dbReference type="InterPro" id="IPR011527">
    <property type="entry name" value="ABC1_TM_dom"/>
</dbReference>
<dbReference type="Gene3D" id="1.20.1560.10">
    <property type="entry name" value="ABC transporter type 1, transmembrane domain"/>
    <property type="match status" value="1"/>
</dbReference>
<dbReference type="InterPro" id="IPR017871">
    <property type="entry name" value="ABC_transporter-like_CS"/>
</dbReference>
<evidence type="ECO:0000259" key="14">
    <source>
        <dbReference type="PROSITE" id="PS50929"/>
    </source>
</evidence>
<evidence type="ECO:0000256" key="10">
    <source>
        <dbReference type="ARBA" id="ARBA00023136"/>
    </source>
</evidence>
<dbReference type="InterPro" id="IPR027417">
    <property type="entry name" value="P-loop_NTPase"/>
</dbReference>
<dbReference type="Proteomes" id="UP000319523">
    <property type="component" value="Unassembled WGS sequence"/>
</dbReference>
<dbReference type="InterPro" id="IPR003593">
    <property type="entry name" value="AAA+_ATPase"/>
</dbReference>
<dbReference type="EC" id="7.6.2.2" evidence="3"/>
<feature type="transmembrane region" description="Helical" evidence="12">
    <location>
        <begin position="273"/>
        <end position="292"/>
    </location>
</feature>
<feature type="transmembrane region" description="Helical" evidence="12">
    <location>
        <begin position="154"/>
        <end position="175"/>
    </location>
</feature>
<feature type="domain" description="ABC transporter" evidence="13">
    <location>
        <begin position="360"/>
        <end position="598"/>
    </location>
</feature>
<name>A0A506V9T3_9GAMM</name>
<dbReference type="PANTHER" id="PTHR24221:SF468">
    <property type="entry name" value="ABC TRANSPORTER"/>
    <property type="match status" value="1"/>
</dbReference>
<dbReference type="PROSITE" id="PS50929">
    <property type="entry name" value="ABC_TM1F"/>
    <property type="match status" value="1"/>
</dbReference>
<dbReference type="PROSITE" id="PS00211">
    <property type="entry name" value="ABC_TRANSPORTER_1"/>
    <property type="match status" value="1"/>
</dbReference>
<evidence type="ECO:0000256" key="6">
    <source>
        <dbReference type="ARBA" id="ARBA00022692"/>
    </source>
</evidence>
<evidence type="ECO:0000313" key="16">
    <source>
        <dbReference type="Proteomes" id="UP000319523"/>
    </source>
</evidence>
<keyword evidence="7" id="KW-0547">Nucleotide-binding</keyword>
<keyword evidence="8 15" id="KW-0067">ATP-binding</keyword>
<dbReference type="InterPro" id="IPR036640">
    <property type="entry name" value="ABC1_TM_sf"/>
</dbReference>
<evidence type="ECO:0000256" key="8">
    <source>
        <dbReference type="ARBA" id="ARBA00022840"/>
    </source>
</evidence>
<keyword evidence="4" id="KW-0813">Transport</keyword>
<dbReference type="EMBL" id="VHQI01000005">
    <property type="protein sequence ID" value="TPW42272.1"/>
    <property type="molecule type" value="Genomic_DNA"/>
</dbReference>